<sequence length="360" mass="43017">MDAFSALLSETKSKVTKRKIVGVGQDGPKKYRRRGDIAREEEEFERRKKEQDRRKKELAEQEKREKRRIKQENRERRRNGLPLIEEEKKADEEEEQVDEKELMPVWEVKRRLRILGHPITLFGETELERWKRLKEQELIAHERLGGSMGVGDLFRDIIKKEVEEDLQNADLLDGMGEEHKKEKMLKKERQMAKYTKKRERDSFKHDQLYALYFFKRMLYEWEDELERRDNEEKRTIKGKMDSATQKQCRQFIKPLFKLLKKKEVPADVFKHVLTIVVKCEERNYKKANEAYMMLAIGNAAWPMGVTMVGIHERAGRSKIFSQNVAHVLNDETQRKYIQSIKRLVSFCKQKYPPTDVANMI</sequence>
<dbReference type="Gene3D" id="4.10.280.110">
    <property type="entry name" value="Pre-mRNA processing factor 4 domain"/>
    <property type="match status" value="1"/>
</dbReference>
<dbReference type="GO" id="GO:0071021">
    <property type="term" value="C:U2-type post-spliceosomal complex"/>
    <property type="evidence" value="ECO:0007669"/>
    <property type="project" value="TreeGrafter"/>
</dbReference>
<evidence type="ECO:0000256" key="7">
    <source>
        <dbReference type="ARBA" id="ARBA00023242"/>
    </source>
</evidence>
<dbReference type="PANTHER" id="PTHR13007:SF19">
    <property type="entry name" value="PRE-MRNA-SPLICING FACTOR 18"/>
    <property type="match status" value="1"/>
</dbReference>
<name>A0A7S2XIV3_9EUKA</name>
<dbReference type="GO" id="GO:0046540">
    <property type="term" value="C:U4/U6 x U5 tri-snRNP complex"/>
    <property type="evidence" value="ECO:0007669"/>
    <property type="project" value="TreeGrafter"/>
</dbReference>
<dbReference type="SUPFAM" id="SSF47938">
    <property type="entry name" value="Functional domain of the splicing factor Prp18"/>
    <property type="match status" value="1"/>
</dbReference>
<keyword evidence="5" id="KW-0747">Spliceosome</keyword>
<proteinExistence type="inferred from homology"/>
<dbReference type="InterPro" id="IPR004098">
    <property type="entry name" value="Prp18"/>
</dbReference>
<dbReference type="SMART" id="SM00500">
    <property type="entry name" value="SFM"/>
    <property type="match status" value="1"/>
</dbReference>
<keyword evidence="4" id="KW-0507">mRNA processing</keyword>
<evidence type="ECO:0000313" key="10">
    <source>
        <dbReference type="EMBL" id="CAD9775823.1"/>
    </source>
</evidence>
<evidence type="ECO:0000256" key="6">
    <source>
        <dbReference type="ARBA" id="ARBA00023187"/>
    </source>
</evidence>
<feature type="compositionally biased region" description="Basic and acidic residues" evidence="8">
    <location>
        <begin position="34"/>
        <end position="75"/>
    </location>
</feature>
<gene>
    <name evidence="10" type="ORF">LSP00402_LOCUS19826</name>
</gene>
<evidence type="ECO:0000256" key="4">
    <source>
        <dbReference type="ARBA" id="ARBA00022664"/>
    </source>
</evidence>
<dbReference type="GO" id="GO:0005682">
    <property type="term" value="C:U5 snRNP"/>
    <property type="evidence" value="ECO:0007669"/>
    <property type="project" value="TreeGrafter"/>
</dbReference>
<feature type="domain" description="Pre-mRNA processing factor 4 (PRP4)-like" evidence="9">
    <location>
        <begin position="103"/>
        <end position="156"/>
    </location>
</feature>
<comment type="subcellular location">
    <subcellularLocation>
        <location evidence="1">Nucleus</location>
    </subcellularLocation>
</comment>
<dbReference type="Pfam" id="PF08799">
    <property type="entry name" value="PRP4"/>
    <property type="match status" value="1"/>
</dbReference>
<keyword evidence="7" id="KW-0539">Nucleus</keyword>
<keyword evidence="6" id="KW-0508">mRNA splicing</keyword>
<dbReference type="GO" id="GO:0000350">
    <property type="term" value="P:generation of catalytic spliceosome for second transesterification step"/>
    <property type="evidence" value="ECO:0007669"/>
    <property type="project" value="TreeGrafter"/>
</dbReference>
<dbReference type="AlphaFoldDB" id="A0A7S2XIV3"/>
<evidence type="ECO:0000256" key="3">
    <source>
        <dbReference type="ARBA" id="ARBA00018242"/>
    </source>
</evidence>
<dbReference type="InterPro" id="IPR039979">
    <property type="entry name" value="PRPF18"/>
</dbReference>
<evidence type="ECO:0000256" key="2">
    <source>
        <dbReference type="ARBA" id="ARBA00008137"/>
    </source>
</evidence>
<dbReference type="Pfam" id="PF02840">
    <property type="entry name" value="Prp18"/>
    <property type="match status" value="1"/>
</dbReference>
<protein>
    <recommendedName>
        <fullName evidence="3">Pre-mRNA-splicing factor 18</fullName>
    </recommendedName>
</protein>
<dbReference type="EMBL" id="HBHP01032171">
    <property type="protein sequence ID" value="CAD9775823.1"/>
    <property type="molecule type" value="Transcribed_RNA"/>
</dbReference>
<evidence type="ECO:0000256" key="8">
    <source>
        <dbReference type="SAM" id="MobiDB-lite"/>
    </source>
</evidence>
<dbReference type="InterPro" id="IPR036285">
    <property type="entry name" value="PRP4-like_sf"/>
</dbReference>
<evidence type="ECO:0000256" key="5">
    <source>
        <dbReference type="ARBA" id="ARBA00022728"/>
    </source>
</evidence>
<evidence type="ECO:0000256" key="1">
    <source>
        <dbReference type="ARBA" id="ARBA00004123"/>
    </source>
</evidence>
<feature type="region of interest" description="Disordered" evidence="8">
    <location>
        <begin position="1"/>
        <end position="96"/>
    </location>
</feature>
<dbReference type="PANTHER" id="PTHR13007">
    <property type="entry name" value="PRE-MRNA SPLICING FACTOR-RELATED"/>
    <property type="match status" value="1"/>
</dbReference>
<organism evidence="10">
    <name type="scientific">Lotharella oceanica</name>
    <dbReference type="NCBI Taxonomy" id="641309"/>
    <lineage>
        <taxon>Eukaryota</taxon>
        <taxon>Sar</taxon>
        <taxon>Rhizaria</taxon>
        <taxon>Cercozoa</taxon>
        <taxon>Chlorarachniophyceae</taxon>
        <taxon>Lotharella</taxon>
    </lineage>
</organism>
<evidence type="ECO:0000259" key="9">
    <source>
        <dbReference type="SMART" id="SM00500"/>
    </source>
</evidence>
<comment type="similarity">
    <text evidence="2">Belongs to the PRP18 family.</text>
</comment>
<dbReference type="SUPFAM" id="SSF158230">
    <property type="entry name" value="PRP4-like"/>
    <property type="match status" value="1"/>
</dbReference>
<accession>A0A7S2XIV3</accession>
<dbReference type="InterPro" id="IPR014906">
    <property type="entry name" value="PRP4-like"/>
</dbReference>
<dbReference type="Gene3D" id="1.20.940.10">
    <property type="entry name" value="Functional domain of the splicing factor Prp18"/>
    <property type="match status" value="1"/>
</dbReference>
<reference evidence="10" key="1">
    <citation type="submission" date="2021-01" db="EMBL/GenBank/DDBJ databases">
        <authorList>
            <person name="Corre E."/>
            <person name="Pelletier E."/>
            <person name="Niang G."/>
            <person name="Scheremetjew M."/>
            <person name="Finn R."/>
            <person name="Kale V."/>
            <person name="Holt S."/>
            <person name="Cochrane G."/>
            <person name="Meng A."/>
            <person name="Brown T."/>
            <person name="Cohen L."/>
        </authorList>
    </citation>
    <scope>NUCLEOTIDE SEQUENCE</scope>
    <source>
        <strain evidence="10">CCMP622</strain>
    </source>
</reference>